<gene>
    <name evidence="1" type="ORF">SAMN02745163_03596</name>
</gene>
<evidence type="ECO:0000313" key="1">
    <source>
        <dbReference type="EMBL" id="SHK29828.1"/>
    </source>
</evidence>
<name>A0A1M6RBW1_9CLOT</name>
<dbReference type="Proteomes" id="UP000184310">
    <property type="component" value="Unassembled WGS sequence"/>
</dbReference>
<dbReference type="OrthoDB" id="2084441at2"/>
<dbReference type="AlphaFoldDB" id="A0A1M6RBW1"/>
<organism evidence="1 2">
    <name type="scientific">Clostridium cavendishii DSM 21758</name>
    <dbReference type="NCBI Taxonomy" id="1121302"/>
    <lineage>
        <taxon>Bacteria</taxon>
        <taxon>Bacillati</taxon>
        <taxon>Bacillota</taxon>
        <taxon>Clostridia</taxon>
        <taxon>Eubacteriales</taxon>
        <taxon>Clostridiaceae</taxon>
        <taxon>Clostridium</taxon>
    </lineage>
</organism>
<evidence type="ECO:0000313" key="2">
    <source>
        <dbReference type="Proteomes" id="UP000184310"/>
    </source>
</evidence>
<protein>
    <submittedName>
        <fullName evidence="1">Uncharacterized protein</fullName>
    </submittedName>
</protein>
<reference evidence="1 2" key="1">
    <citation type="submission" date="2016-11" db="EMBL/GenBank/DDBJ databases">
        <authorList>
            <person name="Jaros S."/>
            <person name="Januszkiewicz K."/>
            <person name="Wedrychowicz H."/>
        </authorList>
    </citation>
    <scope>NUCLEOTIDE SEQUENCE [LARGE SCALE GENOMIC DNA]</scope>
    <source>
        <strain evidence="1 2">DSM 21758</strain>
    </source>
</reference>
<dbReference type="RefSeq" id="WP_072991157.1">
    <property type="nucleotide sequence ID" value="NZ_FQZB01000015.1"/>
</dbReference>
<dbReference type="EMBL" id="FQZB01000015">
    <property type="protein sequence ID" value="SHK29828.1"/>
    <property type="molecule type" value="Genomic_DNA"/>
</dbReference>
<keyword evidence="2" id="KW-1185">Reference proteome</keyword>
<sequence length="148" mass="16725">MNFEDFFNDCYASAKNNTNKNEGCNDIPGGFQDLNPELFTILGTIVGDVMAGNMPFNVQNAVGNWLELVGQIILVYNAQQQYFQAGPGRYYNINNKNINNPFCQTNSNSSSSNNNNYGDEIDKLKEIINSLVYEVEEIKKQVKNIKNY</sequence>
<accession>A0A1M6RBW1</accession>
<proteinExistence type="predicted"/>